<dbReference type="AlphaFoldDB" id="A0A8H5AQA7"/>
<organism evidence="13 14">
    <name type="scientific">Psilocybe cf. subviscida</name>
    <dbReference type="NCBI Taxonomy" id="2480587"/>
    <lineage>
        <taxon>Eukaryota</taxon>
        <taxon>Fungi</taxon>
        <taxon>Dikarya</taxon>
        <taxon>Basidiomycota</taxon>
        <taxon>Agaricomycotina</taxon>
        <taxon>Agaricomycetes</taxon>
        <taxon>Agaricomycetidae</taxon>
        <taxon>Agaricales</taxon>
        <taxon>Agaricineae</taxon>
        <taxon>Strophariaceae</taxon>
        <taxon>Psilocybe</taxon>
    </lineage>
</organism>
<keyword evidence="8 11" id="KW-0063">Aspartyl esterase</keyword>
<feature type="domain" description="Pectinesterase catalytic" evidence="12">
    <location>
        <begin position="47"/>
        <end position="304"/>
    </location>
</feature>
<dbReference type="FunFam" id="2.160.20.10:FF:000014">
    <property type="entry name" value="Pectinesterase"/>
    <property type="match status" value="1"/>
</dbReference>
<evidence type="ECO:0000256" key="2">
    <source>
        <dbReference type="ARBA" id="ARBA00005184"/>
    </source>
</evidence>
<evidence type="ECO:0000313" key="14">
    <source>
        <dbReference type="Proteomes" id="UP000567179"/>
    </source>
</evidence>
<dbReference type="PANTHER" id="PTHR31321:SF127">
    <property type="entry name" value="PECTINESTERASE"/>
    <property type="match status" value="1"/>
</dbReference>
<evidence type="ECO:0000256" key="3">
    <source>
        <dbReference type="ARBA" id="ARBA00008891"/>
    </source>
</evidence>
<protein>
    <recommendedName>
        <fullName evidence="4 11">Pectinesterase</fullName>
        <ecNumber evidence="4 11">3.1.1.11</ecNumber>
    </recommendedName>
</protein>
<reference evidence="13 14" key="1">
    <citation type="journal article" date="2020" name="ISME J.">
        <title>Uncovering the hidden diversity of litter-decomposition mechanisms in mushroom-forming fungi.</title>
        <authorList>
            <person name="Floudas D."/>
            <person name="Bentzer J."/>
            <person name="Ahren D."/>
            <person name="Johansson T."/>
            <person name="Persson P."/>
            <person name="Tunlid A."/>
        </authorList>
    </citation>
    <scope>NUCLEOTIDE SEQUENCE [LARGE SCALE GENOMIC DNA]</scope>
    <source>
        <strain evidence="13 14">CBS 101986</strain>
    </source>
</reference>
<dbReference type="Proteomes" id="UP000567179">
    <property type="component" value="Unassembled WGS sequence"/>
</dbReference>
<dbReference type="GO" id="GO:0005576">
    <property type="term" value="C:extracellular region"/>
    <property type="evidence" value="ECO:0007669"/>
    <property type="project" value="UniProtKB-SubCell"/>
</dbReference>
<evidence type="ECO:0000256" key="5">
    <source>
        <dbReference type="ARBA" id="ARBA00022525"/>
    </source>
</evidence>
<dbReference type="GO" id="GO:0042545">
    <property type="term" value="P:cell wall modification"/>
    <property type="evidence" value="ECO:0007669"/>
    <property type="project" value="UniProtKB-UniRule"/>
</dbReference>
<dbReference type="InterPro" id="IPR000070">
    <property type="entry name" value="Pectinesterase_cat"/>
</dbReference>
<evidence type="ECO:0000313" key="13">
    <source>
        <dbReference type="EMBL" id="KAF5309034.1"/>
    </source>
</evidence>
<dbReference type="InterPro" id="IPR011050">
    <property type="entry name" value="Pectin_lyase_fold/virulence"/>
</dbReference>
<keyword evidence="11" id="KW-0961">Cell wall biogenesis/degradation</keyword>
<comment type="catalytic activity">
    <reaction evidence="9 11">
        <text>[(1-&gt;4)-alpha-D-galacturonosyl methyl ester](n) + n H2O = [(1-&gt;4)-alpha-D-galacturonosyl](n) + n methanol + n H(+)</text>
        <dbReference type="Rhea" id="RHEA:22380"/>
        <dbReference type="Rhea" id="RHEA-COMP:14570"/>
        <dbReference type="Rhea" id="RHEA-COMP:14573"/>
        <dbReference type="ChEBI" id="CHEBI:15377"/>
        <dbReference type="ChEBI" id="CHEBI:15378"/>
        <dbReference type="ChEBI" id="CHEBI:17790"/>
        <dbReference type="ChEBI" id="CHEBI:140522"/>
        <dbReference type="ChEBI" id="CHEBI:140523"/>
        <dbReference type="EC" id="3.1.1.11"/>
    </reaction>
</comment>
<evidence type="ECO:0000256" key="7">
    <source>
        <dbReference type="ARBA" id="ARBA00022801"/>
    </source>
</evidence>
<evidence type="ECO:0000256" key="1">
    <source>
        <dbReference type="ARBA" id="ARBA00004613"/>
    </source>
</evidence>
<dbReference type="InterPro" id="IPR012334">
    <property type="entry name" value="Pectin_lyas_fold"/>
</dbReference>
<evidence type="ECO:0000259" key="12">
    <source>
        <dbReference type="Pfam" id="PF01095"/>
    </source>
</evidence>
<comment type="pathway">
    <text evidence="2 11">Glycan metabolism; pectin degradation; 2-dehydro-3-deoxy-D-gluconate from pectin: step 1/5.</text>
</comment>
<comment type="caution">
    <text evidence="13">The sequence shown here is derived from an EMBL/GenBank/DDBJ whole genome shotgun (WGS) entry which is preliminary data.</text>
</comment>
<evidence type="ECO:0000256" key="10">
    <source>
        <dbReference type="PROSITE-ProRule" id="PRU10040"/>
    </source>
</evidence>
<dbReference type="GO" id="GO:0045490">
    <property type="term" value="P:pectin catabolic process"/>
    <property type="evidence" value="ECO:0007669"/>
    <property type="project" value="UniProtKB-UniRule"/>
</dbReference>
<accession>A0A8H5AQA7</accession>
<dbReference type="PROSITE" id="PS00503">
    <property type="entry name" value="PECTINESTERASE_2"/>
    <property type="match status" value="1"/>
</dbReference>
<evidence type="ECO:0000256" key="11">
    <source>
        <dbReference type="RuleBase" id="RU000589"/>
    </source>
</evidence>
<dbReference type="Gene3D" id="2.160.20.10">
    <property type="entry name" value="Single-stranded right-handed beta-helix, Pectin lyase-like"/>
    <property type="match status" value="1"/>
</dbReference>
<keyword evidence="14" id="KW-1185">Reference proteome</keyword>
<evidence type="ECO:0000256" key="6">
    <source>
        <dbReference type="ARBA" id="ARBA00022729"/>
    </source>
</evidence>
<dbReference type="EMBL" id="JAACJJ010000062">
    <property type="protein sequence ID" value="KAF5309034.1"/>
    <property type="molecule type" value="Genomic_DNA"/>
</dbReference>
<keyword evidence="5 11" id="KW-0964">Secreted</keyword>
<comment type="similarity">
    <text evidence="3">Belongs to the pectinesterase family.</text>
</comment>
<keyword evidence="6" id="KW-0732">Signal</keyword>
<dbReference type="UniPathway" id="UPA00545">
    <property type="reaction ID" value="UER00823"/>
</dbReference>
<keyword evidence="7 11" id="KW-0378">Hydrolase</keyword>
<feature type="active site" evidence="10">
    <location>
        <position position="192"/>
    </location>
</feature>
<dbReference type="EC" id="3.1.1.11" evidence="4 11"/>
<comment type="function">
    <text evidence="11">Involved in maceration and soft-rotting of plant tissue.</text>
</comment>
<comment type="subcellular location">
    <subcellularLocation>
        <location evidence="1 11">Secreted</location>
    </subcellularLocation>
</comment>
<dbReference type="SUPFAM" id="SSF51126">
    <property type="entry name" value="Pectin lyase-like"/>
    <property type="match status" value="1"/>
</dbReference>
<dbReference type="OrthoDB" id="2019149at2759"/>
<dbReference type="PANTHER" id="PTHR31321">
    <property type="entry name" value="ACYL-COA THIOESTER HYDROLASE YBHC-RELATED"/>
    <property type="match status" value="1"/>
</dbReference>
<evidence type="ECO:0000256" key="4">
    <source>
        <dbReference type="ARBA" id="ARBA00013229"/>
    </source>
</evidence>
<evidence type="ECO:0000256" key="9">
    <source>
        <dbReference type="ARBA" id="ARBA00047928"/>
    </source>
</evidence>
<gene>
    <name evidence="13" type="ORF">D9619_013593</name>
</gene>
<proteinExistence type="inferred from homology"/>
<dbReference type="Pfam" id="PF01095">
    <property type="entry name" value="Pectinesterase"/>
    <property type="match status" value="1"/>
</dbReference>
<sequence>MLFLSKLYLKAVGILAVGLLAAATPVLEKRDSRTSPPSGAIVVRPSSPGSGEFTSIQAAVNSLPNDSSSGVIFIFPGTYSEQVIITRSGPLTIFGSTTDTTTYTENTVTITNSLSAAQSGSDPTSATLQVNKANFNLYNVNLKNTFGQGSQALAVSANGSKQGYYGVSFTGFQASETGVQFYANCYIEGAVDFIFGQHAHAFFQGVTISSTSKGSITADGPNSSTDGIFVINNSNMVLSSSAASGTSGNVFLGRPWTDTARVVFTNSNLGSHINPAGWSIWSTATPNTDHVLFGEFGNTGPGSLGTRASFAQELTSTAGFTISDILGSDFATWTDSSFV</sequence>
<dbReference type="GO" id="GO:0030599">
    <property type="term" value="F:pectinesterase activity"/>
    <property type="evidence" value="ECO:0007669"/>
    <property type="project" value="UniProtKB-UniRule"/>
</dbReference>
<evidence type="ECO:0000256" key="8">
    <source>
        <dbReference type="ARBA" id="ARBA00023085"/>
    </source>
</evidence>
<name>A0A8H5AQA7_9AGAR</name>
<dbReference type="InterPro" id="IPR033131">
    <property type="entry name" value="Pectinesterase_Asp_AS"/>
</dbReference>